<dbReference type="InterPro" id="IPR011663">
    <property type="entry name" value="UTRA"/>
</dbReference>
<protein>
    <recommendedName>
        <fullName evidence="4">HTH gntR-type domain-containing protein</fullName>
    </recommendedName>
</protein>
<dbReference type="PATRIC" id="fig|1235802.3.peg.2228"/>
<dbReference type="PANTHER" id="PTHR44846:SF1">
    <property type="entry name" value="MANNOSYL-D-GLYCERATE TRANSPORT_METABOLISM SYSTEM REPRESSOR MNGR-RELATED"/>
    <property type="match status" value="1"/>
</dbReference>
<dbReference type="InterPro" id="IPR050679">
    <property type="entry name" value="Bact_HTH_transcr_reg"/>
</dbReference>
<accession>N2APD6</accession>
<dbReference type="SUPFAM" id="SSF46785">
    <property type="entry name" value="Winged helix' DNA-binding domain"/>
    <property type="match status" value="1"/>
</dbReference>
<dbReference type="AlphaFoldDB" id="N2APD6"/>
<dbReference type="Pfam" id="PF07702">
    <property type="entry name" value="UTRA"/>
    <property type="match status" value="1"/>
</dbReference>
<reference evidence="5 6" key="1">
    <citation type="journal article" date="2014" name="Genome Announc.">
        <title>Draft genome sequences of the altered schaedler flora, a defined bacterial community from gnotobiotic mice.</title>
        <authorList>
            <person name="Wannemuehler M.J."/>
            <person name="Overstreet A.M."/>
            <person name="Ward D.V."/>
            <person name="Phillips G.J."/>
        </authorList>
    </citation>
    <scope>NUCLEOTIDE SEQUENCE [LARGE SCALE GENOMIC DNA]</scope>
    <source>
        <strain evidence="5 6">ASF492</strain>
    </source>
</reference>
<keyword evidence="6" id="KW-1185">Reference proteome</keyword>
<dbReference type="PANTHER" id="PTHR44846">
    <property type="entry name" value="MANNOSYL-D-GLYCERATE TRANSPORT/METABOLISM SYSTEM REPRESSOR MNGR-RELATED"/>
    <property type="match status" value="1"/>
</dbReference>
<evidence type="ECO:0000256" key="2">
    <source>
        <dbReference type="ARBA" id="ARBA00023125"/>
    </source>
</evidence>
<dbReference type="InterPro" id="IPR036390">
    <property type="entry name" value="WH_DNA-bd_sf"/>
</dbReference>
<dbReference type="GO" id="GO:0003677">
    <property type="term" value="F:DNA binding"/>
    <property type="evidence" value="ECO:0007669"/>
    <property type="project" value="UniProtKB-KW"/>
</dbReference>
<dbReference type="STRING" id="1235802.C823_02096"/>
<feature type="domain" description="HTH gntR-type" evidence="4">
    <location>
        <begin position="5"/>
        <end position="73"/>
    </location>
</feature>
<dbReference type="Pfam" id="PF00392">
    <property type="entry name" value="GntR"/>
    <property type="match status" value="1"/>
</dbReference>
<dbReference type="InterPro" id="IPR036388">
    <property type="entry name" value="WH-like_DNA-bd_sf"/>
</dbReference>
<evidence type="ECO:0000256" key="3">
    <source>
        <dbReference type="ARBA" id="ARBA00023163"/>
    </source>
</evidence>
<dbReference type="HOGENOM" id="CLU_063236_2_1_9"/>
<gene>
    <name evidence="5" type="ORF">C823_02096</name>
</gene>
<dbReference type="OrthoDB" id="1771589at2"/>
<dbReference type="SMART" id="SM00345">
    <property type="entry name" value="HTH_GNTR"/>
    <property type="match status" value="1"/>
</dbReference>
<keyword evidence="3" id="KW-0804">Transcription</keyword>
<name>N2APD6_9FIRM</name>
<evidence type="ECO:0000313" key="5">
    <source>
        <dbReference type="EMBL" id="EMZ27955.1"/>
    </source>
</evidence>
<evidence type="ECO:0000313" key="6">
    <source>
        <dbReference type="Proteomes" id="UP000012589"/>
    </source>
</evidence>
<sequence>MKLSQKPRDEAMEKIENYIISNRLQAGDKLPSERMMCEMWDFNRSTLRSAIRQLISQGKIYNKNGSGTYVAREKLVRNLQDVRGLYQTAADMGREITSRVLELSICETSKHIGRKMKLPLGHKLWRLERVRSLDGIPVTLSQIYLDAERFPDVDQYDFAKESLYGVLRKRYGVEVKSGNENLSISTCDEKEAEYLMVKAGDPVLYQSGITIDHQNMVFECFKEVTLAQYICLASELTRKQPVS</sequence>
<dbReference type="Proteomes" id="UP000012589">
    <property type="component" value="Unassembled WGS sequence"/>
</dbReference>
<keyword evidence="1" id="KW-0805">Transcription regulation</keyword>
<dbReference type="EMBL" id="AQFT01000066">
    <property type="protein sequence ID" value="EMZ27955.1"/>
    <property type="molecule type" value="Genomic_DNA"/>
</dbReference>
<dbReference type="eggNOG" id="COG2188">
    <property type="taxonomic scope" value="Bacteria"/>
</dbReference>
<proteinExistence type="predicted"/>
<dbReference type="InterPro" id="IPR000524">
    <property type="entry name" value="Tscrpt_reg_HTH_GntR"/>
</dbReference>
<dbReference type="SUPFAM" id="SSF64288">
    <property type="entry name" value="Chorismate lyase-like"/>
    <property type="match status" value="1"/>
</dbReference>
<dbReference type="GO" id="GO:0003700">
    <property type="term" value="F:DNA-binding transcription factor activity"/>
    <property type="evidence" value="ECO:0007669"/>
    <property type="project" value="InterPro"/>
</dbReference>
<dbReference type="SMART" id="SM00866">
    <property type="entry name" value="UTRA"/>
    <property type="match status" value="1"/>
</dbReference>
<dbReference type="Gene3D" id="1.10.10.10">
    <property type="entry name" value="Winged helix-like DNA-binding domain superfamily/Winged helix DNA-binding domain"/>
    <property type="match status" value="1"/>
</dbReference>
<dbReference type="PRINTS" id="PR00035">
    <property type="entry name" value="HTHGNTR"/>
</dbReference>
<dbReference type="Gene3D" id="3.40.1410.10">
    <property type="entry name" value="Chorismate lyase-like"/>
    <property type="match status" value="1"/>
</dbReference>
<dbReference type="InterPro" id="IPR028978">
    <property type="entry name" value="Chorismate_lyase_/UTRA_dom_sf"/>
</dbReference>
<dbReference type="CDD" id="cd07377">
    <property type="entry name" value="WHTH_GntR"/>
    <property type="match status" value="1"/>
</dbReference>
<keyword evidence="2" id="KW-0238">DNA-binding</keyword>
<evidence type="ECO:0000259" key="4">
    <source>
        <dbReference type="PROSITE" id="PS50949"/>
    </source>
</evidence>
<dbReference type="PROSITE" id="PS50949">
    <property type="entry name" value="HTH_GNTR"/>
    <property type="match status" value="1"/>
</dbReference>
<dbReference type="GO" id="GO:0045892">
    <property type="term" value="P:negative regulation of DNA-templated transcription"/>
    <property type="evidence" value="ECO:0007669"/>
    <property type="project" value="TreeGrafter"/>
</dbReference>
<comment type="caution">
    <text evidence="5">The sequence shown here is derived from an EMBL/GenBank/DDBJ whole genome shotgun (WGS) entry which is preliminary data.</text>
</comment>
<organism evidence="5 6">
    <name type="scientific">Eubacterium plexicaudatum ASF492</name>
    <dbReference type="NCBI Taxonomy" id="1235802"/>
    <lineage>
        <taxon>Bacteria</taxon>
        <taxon>Bacillati</taxon>
        <taxon>Bacillota</taxon>
        <taxon>Clostridia</taxon>
        <taxon>Eubacteriales</taxon>
        <taxon>Eubacteriaceae</taxon>
        <taxon>Eubacterium</taxon>
    </lineage>
</organism>
<evidence type="ECO:0000256" key="1">
    <source>
        <dbReference type="ARBA" id="ARBA00023015"/>
    </source>
</evidence>